<dbReference type="InterPro" id="IPR013025">
    <property type="entry name" value="Ribosomal_uL23-like"/>
</dbReference>
<dbReference type="PANTHER" id="PTHR12059">
    <property type="entry name" value="RIBOSOMAL PROTEIN L23-RELATED"/>
    <property type="match status" value="1"/>
</dbReference>
<dbReference type="RefSeq" id="WP_134085337.1">
    <property type="nucleotide sequence ID" value="NZ_SOQX01000010.1"/>
</dbReference>
<dbReference type="GO" id="GO:0003735">
    <property type="term" value="F:structural constituent of ribosome"/>
    <property type="evidence" value="ECO:0007669"/>
    <property type="project" value="InterPro"/>
</dbReference>
<dbReference type="PANTHER" id="PTHR12059:SF5">
    <property type="entry name" value="LARGE RIBOSOMAL SUBUNIT PROTEIN UL23M"/>
    <property type="match status" value="1"/>
</dbReference>
<comment type="subunit">
    <text evidence="6">Part of the 50S ribosomal subunit. Contacts protein L29, and trigger factor when it is bound to the ribosome.</text>
</comment>
<dbReference type="Gene3D" id="3.30.70.330">
    <property type="match status" value="1"/>
</dbReference>
<evidence type="ECO:0000256" key="6">
    <source>
        <dbReference type="HAMAP-Rule" id="MF_01369"/>
    </source>
</evidence>
<dbReference type="AlphaFoldDB" id="A0A4R8IP67"/>
<dbReference type="GO" id="GO:0019843">
    <property type="term" value="F:rRNA binding"/>
    <property type="evidence" value="ECO:0007669"/>
    <property type="project" value="UniProtKB-UniRule"/>
</dbReference>
<evidence type="ECO:0000256" key="4">
    <source>
        <dbReference type="ARBA" id="ARBA00022980"/>
    </source>
</evidence>
<dbReference type="SUPFAM" id="SSF54189">
    <property type="entry name" value="Ribosomal proteins S24e, L23 and L15e"/>
    <property type="match status" value="1"/>
</dbReference>
<dbReference type="GO" id="GO:0005840">
    <property type="term" value="C:ribosome"/>
    <property type="evidence" value="ECO:0007669"/>
    <property type="project" value="UniProtKB-KW"/>
</dbReference>
<evidence type="ECO:0000256" key="3">
    <source>
        <dbReference type="ARBA" id="ARBA00022884"/>
    </source>
</evidence>
<comment type="function">
    <text evidence="6">One of the early assembly proteins it binds 23S rRNA. One of the proteins that surrounds the polypeptide exit tunnel on the outside of the ribosome. Forms the main docking site for trigger factor binding to the ribosome.</text>
</comment>
<evidence type="ECO:0000256" key="5">
    <source>
        <dbReference type="ARBA" id="ARBA00023274"/>
    </source>
</evidence>
<dbReference type="InterPro" id="IPR012678">
    <property type="entry name" value="Ribosomal_uL23/eL15/eS24_sf"/>
</dbReference>
<dbReference type="EMBL" id="SOQX01000010">
    <property type="protein sequence ID" value="TDX97971.1"/>
    <property type="molecule type" value="Genomic_DNA"/>
</dbReference>
<keyword evidence="5 6" id="KW-0687">Ribonucleoprotein</keyword>
<dbReference type="InterPro" id="IPR012677">
    <property type="entry name" value="Nucleotide-bd_a/b_plait_sf"/>
</dbReference>
<reference evidence="7 8" key="1">
    <citation type="submission" date="2019-03" db="EMBL/GenBank/DDBJ databases">
        <title>Genomic Encyclopedia of Type Strains, Phase IV (KMG-IV): sequencing the most valuable type-strain genomes for metagenomic binning, comparative biology and taxonomic classification.</title>
        <authorList>
            <person name="Goeker M."/>
        </authorList>
    </citation>
    <scope>NUCLEOTIDE SEQUENCE [LARGE SCALE GENOMIC DNA]</scope>
    <source>
        <strain evidence="7 8">DSM 16326</strain>
    </source>
</reference>
<keyword evidence="4 6" id="KW-0689">Ribosomal protein</keyword>
<dbReference type="NCBIfam" id="NF004363">
    <property type="entry name" value="PRK05738.2-4"/>
    <property type="match status" value="1"/>
</dbReference>
<dbReference type="HAMAP" id="MF_01369_B">
    <property type="entry name" value="Ribosomal_uL23_B"/>
    <property type="match status" value="1"/>
</dbReference>
<dbReference type="GO" id="GO:0006412">
    <property type="term" value="P:translation"/>
    <property type="evidence" value="ECO:0007669"/>
    <property type="project" value="UniProtKB-UniRule"/>
</dbReference>
<evidence type="ECO:0000256" key="1">
    <source>
        <dbReference type="ARBA" id="ARBA00006700"/>
    </source>
</evidence>
<keyword evidence="8" id="KW-1185">Reference proteome</keyword>
<dbReference type="OrthoDB" id="9793353at2"/>
<keyword evidence="3 6" id="KW-0694">RNA-binding</keyword>
<dbReference type="FunFam" id="3.30.70.330:FF:000001">
    <property type="entry name" value="50S ribosomal protein L23"/>
    <property type="match status" value="1"/>
</dbReference>
<keyword evidence="2 6" id="KW-0699">rRNA-binding</keyword>
<comment type="similarity">
    <text evidence="1 6">Belongs to the universal ribosomal protein uL23 family.</text>
</comment>
<protein>
    <recommendedName>
        <fullName evidence="6">Large ribosomal subunit protein uL23</fullName>
    </recommendedName>
</protein>
<evidence type="ECO:0000256" key="2">
    <source>
        <dbReference type="ARBA" id="ARBA00022730"/>
    </source>
</evidence>
<name>A0A4R8IP67_9GAMM</name>
<evidence type="ECO:0000313" key="8">
    <source>
        <dbReference type="Proteomes" id="UP000294914"/>
    </source>
</evidence>
<dbReference type="Pfam" id="PF00276">
    <property type="entry name" value="Ribosomal_L23"/>
    <property type="match status" value="1"/>
</dbReference>
<accession>A0A4R8IP67</accession>
<evidence type="ECO:0000313" key="7">
    <source>
        <dbReference type="EMBL" id="TDX97971.1"/>
    </source>
</evidence>
<gene>
    <name evidence="6" type="primary">rplW</name>
    <name evidence="7" type="ORF">EDC23_2777</name>
</gene>
<dbReference type="NCBIfam" id="NF004359">
    <property type="entry name" value="PRK05738.1-3"/>
    <property type="match status" value="1"/>
</dbReference>
<comment type="caution">
    <text evidence="7">The sequence shown here is derived from an EMBL/GenBank/DDBJ whole genome shotgun (WGS) entry which is preliminary data.</text>
</comment>
<dbReference type="GO" id="GO:1990904">
    <property type="term" value="C:ribonucleoprotein complex"/>
    <property type="evidence" value="ECO:0007669"/>
    <property type="project" value="UniProtKB-KW"/>
</dbReference>
<dbReference type="Proteomes" id="UP000294914">
    <property type="component" value="Unassembled WGS sequence"/>
</dbReference>
<sequence length="98" mass="11004">MNQERLMNVLLQPHISEKSTILADSANQVVFKVVPSATRVEVKKAVELLFNVEVEGVQVANVKGKTKRTSFGTGRRKDWKKAYVRIKAGQDINFMGTE</sequence>
<proteinExistence type="inferred from homology"/>
<organism evidence="7 8">
    <name type="scientific">Thiohalophilus thiocyanatoxydans</name>
    <dbReference type="NCBI Taxonomy" id="381308"/>
    <lineage>
        <taxon>Bacteria</taxon>
        <taxon>Pseudomonadati</taxon>
        <taxon>Pseudomonadota</taxon>
        <taxon>Gammaproteobacteria</taxon>
        <taxon>Thiohalomonadales</taxon>
        <taxon>Thiohalophilaceae</taxon>
        <taxon>Thiohalophilus</taxon>
    </lineage>
</organism>